<dbReference type="SMART" id="SM00398">
    <property type="entry name" value="HMG"/>
    <property type="match status" value="1"/>
</dbReference>
<keyword evidence="3" id="KW-0812">Transmembrane</keyword>
<dbReference type="CDD" id="cd22009">
    <property type="entry name" value="HMG-box_AtHMGB9-like"/>
    <property type="match status" value="1"/>
</dbReference>
<keyword evidence="3" id="KW-0472">Membrane</keyword>
<keyword evidence="3" id="KW-1133">Transmembrane helix</keyword>
<dbReference type="EMBL" id="QGNW01000017">
    <property type="protein sequence ID" value="RVX15747.1"/>
    <property type="molecule type" value="Genomic_DNA"/>
</dbReference>
<dbReference type="GO" id="GO:0005634">
    <property type="term" value="C:nucleus"/>
    <property type="evidence" value="ECO:0007669"/>
    <property type="project" value="UniProtKB-UniRule"/>
</dbReference>
<name>A0A438K3H5_VITVI</name>
<dbReference type="Pfam" id="PF00505">
    <property type="entry name" value="HMG_box"/>
    <property type="match status" value="1"/>
</dbReference>
<gene>
    <name evidence="6" type="primary">HMGB9_1</name>
    <name evidence="6" type="ORF">CK203_005606</name>
</gene>
<proteinExistence type="predicted"/>
<dbReference type="PANTHER" id="PTHR46691">
    <property type="entry name" value="HIGH MOBILITY GROUP B PROTEIN 9"/>
    <property type="match status" value="1"/>
</dbReference>
<dbReference type="InterPro" id="IPR036910">
    <property type="entry name" value="HMG_box_dom_sf"/>
</dbReference>
<dbReference type="SMART" id="SM00501">
    <property type="entry name" value="BRIGHT"/>
    <property type="match status" value="1"/>
</dbReference>
<protein>
    <submittedName>
        <fullName evidence="6">High mobility group B protein 9</fullName>
    </submittedName>
</protein>
<dbReference type="InterPro" id="IPR036431">
    <property type="entry name" value="ARID_dom_sf"/>
</dbReference>
<dbReference type="AlphaFoldDB" id="A0A438K3H5"/>
<evidence type="ECO:0000256" key="3">
    <source>
        <dbReference type="SAM" id="Phobius"/>
    </source>
</evidence>
<dbReference type="Gene3D" id="1.10.150.60">
    <property type="entry name" value="ARID DNA-binding domain"/>
    <property type="match status" value="1"/>
</dbReference>
<keyword evidence="1" id="KW-0238">DNA-binding</keyword>
<keyword evidence="1" id="KW-0539">Nucleus</keyword>
<feature type="DNA-binding region" description="HMG box" evidence="1">
    <location>
        <begin position="227"/>
        <end position="294"/>
    </location>
</feature>
<evidence type="ECO:0000256" key="2">
    <source>
        <dbReference type="SAM" id="MobiDB-lite"/>
    </source>
</evidence>
<evidence type="ECO:0000259" key="5">
    <source>
        <dbReference type="PROSITE" id="PS51011"/>
    </source>
</evidence>
<evidence type="ECO:0000313" key="6">
    <source>
        <dbReference type="EMBL" id="RVX15747.1"/>
    </source>
</evidence>
<dbReference type="InterPro" id="IPR009071">
    <property type="entry name" value="HMG_box_dom"/>
</dbReference>
<organism evidence="6 7">
    <name type="scientific">Vitis vinifera</name>
    <name type="common">Grape</name>
    <dbReference type="NCBI Taxonomy" id="29760"/>
    <lineage>
        <taxon>Eukaryota</taxon>
        <taxon>Viridiplantae</taxon>
        <taxon>Streptophyta</taxon>
        <taxon>Embryophyta</taxon>
        <taxon>Tracheophyta</taxon>
        <taxon>Spermatophyta</taxon>
        <taxon>Magnoliopsida</taxon>
        <taxon>eudicotyledons</taxon>
        <taxon>Gunneridae</taxon>
        <taxon>Pentapetalae</taxon>
        <taxon>rosids</taxon>
        <taxon>Vitales</taxon>
        <taxon>Vitaceae</taxon>
        <taxon>Viteae</taxon>
        <taxon>Vitis</taxon>
    </lineage>
</organism>
<reference evidence="6 7" key="1">
    <citation type="journal article" date="2018" name="PLoS Genet.">
        <title>Population sequencing reveals clonal diversity and ancestral inbreeding in the grapevine cultivar Chardonnay.</title>
        <authorList>
            <person name="Roach M.J."/>
            <person name="Johnson D.L."/>
            <person name="Bohlmann J."/>
            <person name="van Vuuren H.J."/>
            <person name="Jones S.J."/>
            <person name="Pretorius I.S."/>
            <person name="Schmidt S.A."/>
            <person name="Borneman A.R."/>
        </authorList>
    </citation>
    <scope>NUCLEOTIDE SEQUENCE [LARGE SCALE GENOMIC DNA]</scope>
    <source>
        <strain evidence="7">cv. Chardonnay</strain>
        <tissue evidence="6">Leaf</tissue>
    </source>
</reference>
<dbReference type="PANTHER" id="PTHR46691:SF1">
    <property type="entry name" value="AT-RICH INTERACTIVE DOMAIN-CONTAINING PROTEIN 2"/>
    <property type="match status" value="1"/>
</dbReference>
<dbReference type="GO" id="GO:0003677">
    <property type="term" value="F:DNA binding"/>
    <property type="evidence" value="ECO:0007669"/>
    <property type="project" value="UniProtKB-UniRule"/>
</dbReference>
<dbReference type="SUPFAM" id="SSF46774">
    <property type="entry name" value="ARID-like"/>
    <property type="match status" value="1"/>
</dbReference>
<feature type="region of interest" description="Disordered" evidence="2">
    <location>
        <begin position="210"/>
        <end position="232"/>
    </location>
</feature>
<dbReference type="InterPro" id="IPR001606">
    <property type="entry name" value="ARID_dom"/>
</dbReference>
<evidence type="ECO:0000313" key="7">
    <source>
        <dbReference type="Proteomes" id="UP000288805"/>
    </source>
</evidence>
<sequence length="326" mass="36953">MSSQERAEDSTPNGSGGNLYSVSFVTMKTSIPVIGGKQLNLYVLYVEVTRRGGYHKVVMDKKWREVSSVFNFSPTTTSASYVLRKHYYNILRKYERAYFLKGPPLNATGISFLSFSTCKWVSCSLLLSLSATSRICSKRLMRGRNASNPPIGAPILAVGTINAKFDCGYLVSVKMGSETLSGVLYHPGQPSSYTPIRTSNTTASQTLITNKAARKKKRKRGGEPGRPKPNRSGYNFFFSEKHALFKSLYPDREREFTKMIGESWSSLSLEEKEVYQKLGIKDKERYKKEMKEYKERMGLCSSGLRWWWKLAGLTMGVCLARLIWFF</sequence>
<dbReference type="PROSITE" id="PS50118">
    <property type="entry name" value="HMG_BOX_2"/>
    <property type="match status" value="1"/>
</dbReference>
<accession>A0A438K3H5</accession>
<feature type="transmembrane region" description="Helical" evidence="3">
    <location>
        <begin position="306"/>
        <end position="324"/>
    </location>
</feature>
<feature type="domain" description="ARID" evidence="5">
    <location>
        <begin position="6"/>
        <end position="99"/>
    </location>
</feature>
<dbReference type="Proteomes" id="UP000288805">
    <property type="component" value="Unassembled WGS sequence"/>
</dbReference>
<dbReference type="SMART" id="SM01014">
    <property type="entry name" value="ARID"/>
    <property type="match status" value="1"/>
</dbReference>
<dbReference type="SUPFAM" id="SSF47095">
    <property type="entry name" value="HMG-box"/>
    <property type="match status" value="1"/>
</dbReference>
<feature type="domain" description="HMG box" evidence="4">
    <location>
        <begin position="227"/>
        <end position="294"/>
    </location>
</feature>
<comment type="caution">
    <text evidence="6">The sequence shown here is derived from an EMBL/GenBank/DDBJ whole genome shotgun (WGS) entry which is preliminary data.</text>
</comment>
<dbReference type="Gene3D" id="1.10.30.10">
    <property type="entry name" value="High mobility group box domain"/>
    <property type="match status" value="1"/>
</dbReference>
<evidence type="ECO:0000259" key="4">
    <source>
        <dbReference type="PROSITE" id="PS50118"/>
    </source>
</evidence>
<dbReference type="Pfam" id="PF01388">
    <property type="entry name" value="ARID"/>
    <property type="match status" value="1"/>
</dbReference>
<evidence type="ECO:0000256" key="1">
    <source>
        <dbReference type="PROSITE-ProRule" id="PRU00267"/>
    </source>
</evidence>
<dbReference type="PROSITE" id="PS51011">
    <property type="entry name" value="ARID"/>
    <property type="match status" value="1"/>
</dbReference>